<evidence type="ECO:0000313" key="3">
    <source>
        <dbReference type="EMBL" id="CAL5977970.1"/>
    </source>
</evidence>
<dbReference type="Proteomes" id="UP001642409">
    <property type="component" value="Unassembled WGS sequence"/>
</dbReference>
<keyword evidence="1" id="KW-0812">Transmembrane</keyword>
<keyword evidence="1" id="KW-1133">Transmembrane helix</keyword>
<organism evidence="2">
    <name type="scientific">Hexamita inflata</name>
    <dbReference type="NCBI Taxonomy" id="28002"/>
    <lineage>
        <taxon>Eukaryota</taxon>
        <taxon>Metamonada</taxon>
        <taxon>Diplomonadida</taxon>
        <taxon>Hexamitidae</taxon>
        <taxon>Hexamitinae</taxon>
        <taxon>Hexamita</taxon>
    </lineage>
</organism>
<feature type="transmembrane region" description="Helical" evidence="1">
    <location>
        <begin position="536"/>
        <end position="560"/>
    </location>
</feature>
<keyword evidence="4" id="KW-1185">Reference proteome</keyword>
<evidence type="ECO:0000256" key="1">
    <source>
        <dbReference type="SAM" id="Phobius"/>
    </source>
</evidence>
<name>A0AA86NHK4_9EUKA</name>
<dbReference type="EMBL" id="CATOUU010000171">
    <property type="protein sequence ID" value="CAI9919350.1"/>
    <property type="molecule type" value="Genomic_DNA"/>
</dbReference>
<gene>
    <name evidence="3" type="ORF">HINF_LOCUS4565</name>
    <name evidence="2" type="ORF">HINF_LOCUS6995</name>
</gene>
<comment type="caution">
    <text evidence="2">The sequence shown here is derived from an EMBL/GenBank/DDBJ whole genome shotgun (WGS) entry which is preliminary data.</text>
</comment>
<dbReference type="AlphaFoldDB" id="A0AA86NHK4"/>
<proteinExistence type="predicted"/>
<evidence type="ECO:0000313" key="4">
    <source>
        <dbReference type="Proteomes" id="UP001642409"/>
    </source>
</evidence>
<accession>A0AA86NHK4</accession>
<protein>
    <submittedName>
        <fullName evidence="2">Uncharacterized protein</fullName>
    </submittedName>
</protein>
<reference evidence="2" key="1">
    <citation type="submission" date="2023-06" db="EMBL/GenBank/DDBJ databases">
        <authorList>
            <person name="Kurt Z."/>
        </authorList>
    </citation>
    <scope>NUCLEOTIDE SEQUENCE</scope>
</reference>
<sequence length="564" mass="63447">MLQLISSFQASSFKQCFSSASTITGNRLTRTISLNLLPNPLIKFIPNDNMCEVLNGKSSTVFILLNSQTNGQIQLPPVGKGIPFVYQFNQNITVNYQFSDLISYDKTLDAGFGGYLIELDGEYEVKGSVSSVLHTRSNQTACFSSARFTFSLIDSWYAFEVEPLFCDVPSFTVFFEYQLNNAWMRVPVYPVNDLNINSNANDYKTSNTQFINIKRYLLDVKSATEAGKYTVPEKQALQQMVQNVMANISTPVRLSLDYLVKSTTASITSMSAYVFSDNRLKCSSAMSPKATINDNGLIFKTGFNNGIPCLNIPNTNPNYALTQKILQKATQVKLSVTITNGFQPIIKLKKQVSMQNFISLYFVQFDTSDEINNKLLVQDQYNGSLIQLFVQLTDDAGSVALEFNTIPIKLARTCIKSRVWHIYKDYSVVVAWPNQIDRCTSKPAATINVEYVGLQQIGDKYVVVEKYVVPAFSNLSLTKIDVQITCDKAVGDQKICQTNRTNSMKSNVRNNIMYFAESPTEFSQIQYKVMETNMNIWIYFFISLGGLASIIICFAIYFVVKESQ</sequence>
<dbReference type="EMBL" id="CAXDID020000008">
    <property type="protein sequence ID" value="CAL5977970.1"/>
    <property type="molecule type" value="Genomic_DNA"/>
</dbReference>
<evidence type="ECO:0000313" key="2">
    <source>
        <dbReference type="EMBL" id="CAI9919350.1"/>
    </source>
</evidence>
<keyword evidence="1" id="KW-0472">Membrane</keyword>
<reference evidence="3 4" key="2">
    <citation type="submission" date="2024-07" db="EMBL/GenBank/DDBJ databases">
        <authorList>
            <person name="Akdeniz Z."/>
        </authorList>
    </citation>
    <scope>NUCLEOTIDE SEQUENCE [LARGE SCALE GENOMIC DNA]</scope>
</reference>